<dbReference type="InterPro" id="IPR023614">
    <property type="entry name" value="Porin_dom_sf"/>
</dbReference>
<accession>A0ABT5BVS2</accession>
<evidence type="ECO:0000313" key="4">
    <source>
        <dbReference type="Proteomes" id="UP001217485"/>
    </source>
</evidence>
<name>A0ABT5BVS2_9BACT</name>
<comment type="caution">
    <text evidence="3">The sequence shown here is derived from an EMBL/GenBank/DDBJ whole genome shotgun (WGS) entry which is preliminary data.</text>
</comment>
<sequence>MKSINGKKSHTVRAAAALSFAAAALPFQASAQPAAPPQAPAPQETAAAAGVEPLSRRVEELEQQQRALLERLEAERKAAAEERASAEKDKGSGVKVTAAAGKGFTVKTADDKFSSTIRARLQVRETITHTGEDDTHEINVRTVRLTTSGHVLTPDLKYNVQLAFGGNDFEKDSPSPILDAFIEYTGIRDLNVRVGQFLTPFNRARTLREPSLQQTDRPIAVREFNLDRDVGLMFSSPDLFGFGGKLSYNLFVGGGEGRNRFGGQKHGPLAVARLAVRPFGAFDDDQDADLAREAKPRLAVGVTGAYNHQTNRQNSTFGTTLTLGAADYLHGAADLVFKYAGFSLSAEAVVRHAKKDSFEGEVDGATVREWTRSGYGYFAQAGYLLTDRVEVAARWDQIFAERGTDPKLVDLVDAQGKQVGGGLNVYLNGYALKLQGDYFYIFGKEGADARHVGRLQLDASF</sequence>
<feature type="chain" id="PRO_5046475409" evidence="2">
    <location>
        <begin position="32"/>
        <end position="461"/>
    </location>
</feature>
<reference evidence="3 4" key="1">
    <citation type="submission" date="2023-01" db="EMBL/GenBank/DDBJ databases">
        <title>Minimal conservation of predation-associated metabolite biosynthetic gene clusters underscores biosynthetic potential of Myxococcota including descriptions for ten novel species: Archangium lansinium sp. nov., Myxococcus landrumus sp. nov., Nannocystis bai.</title>
        <authorList>
            <person name="Ahearne A."/>
            <person name="Stevens C."/>
            <person name="Dowd S."/>
        </authorList>
    </citation>
    <scope>NUCLEOTIDE SEQUENCE [LARGE SCALE GENOMIC DNA]</scope>
    <source>
        <strain evidence="3 4">WIWO2</strain>
    </source>
</reference>
<dbReference type="EMBL" id="JAQNDK010000001">
    <property type="protein sequence ID" value="MDC0678234.1"/>
    <property type="molecule type" value="Genomic_DNA"/>
</dbReference>
<keyword evidence="4" id="KW-1185">Reference proteome</keyword>
<dbReference type="RefSeq" id="WP_272095022.1">
    <property type="nucleotide sequence ID" value="NZ_JAQNDK010000001.1"/>
</dbReference>
<dbReference type="Proteomes" id="UP001217485">
    <property type="component" value="Unassembled WGS sequence"/>
</dbReference>
<dbReference type="Pfam" id="PF07396">
    <property type="entry name" value="Porin_O_P"/>
    <property type="match status" value="1"/>
</dbReference>
<evidence type="ECO:0000313" key="3">
    <source>
        <dbReference type="EMBL" id="MDC0678234.1"/>
    </source>
</evidence>
<dbReference type="Gene3D" id="2.40.160.10">
    <property type="entry name" value="Porin"/>
    <property type="match status" value="1"/>
</dbReference>
<keyword evidence="2" id="KW-0732">Signal</keyword>
<gene>
    <name evidence="3" type="ORF">POL72_10850</name>
</gene>
<proteinExistence type="predicted"/>
<protein>
    <submittedName>
        <fullName evidence="3">Porin</fullName>
    </submittedName>
</protein>
<organism evidence="3 4">
    <name type="scientific">Sorangium atrum</name>
    <dbReference type="NCBI Taxonomy" id="2995308"/>
    <lineage>
        <taxon>Bacteria</taxon>
        <taxon>Pseudomonadati</taxon>
        <taxon>Myxococcota</taxon>
        <taxon>Polyangia</taxon>
        <taxon>Polyangiales</taxon>
        <taxon>Polyangiaceae</taxon>
        <taxon>Sorangium</taxon>
    </lineage>
</organism>
<evidence type="ECO:0000256" key="1">
    <source>
        <dbReference type="SAM" id="MobiDB-lite"/>
    </source>
</evidence>
<dbReference type="InterPro" id="IPR010870">
    <property type="entry name" value="Porin_O/P"/>
</dbReference>
<feature type="region of interest" description="Disordered" evidence="1">
    <location>
        <begin position="30"/>
        <end position="62"/>
    </location>
</feature>
<feature type="signal peptide" evidence="2">
    <location>
        <begin position="1"/>
        <end position="31"/>
    </location>
</feature>
<dbReference type="SUPFAM" id="SSF56935">
    <property type="entry name" value="Porins"/>
    <property type="match status" value="1"/>
</dbReference>
<evidence type="ECO:0000256" key="2">
    <source>
        <dbReference type="SAM" id="SignalP"/>
    </source>
</evidence>